<dbReference type="GO" id="GO:0006355">
    <property type="term" value="P:regulation of DNA-templated transcription"/>
    <property type="evidence" value="ECO:0007669"/>
    <property type="project" value="InterPro"/>
</dbReference>
<dbReference type="PRINTS" id="PR00038">
    <property type="entry name" value="HTHLUXR"/>
</dbReference>
<dbReference type="PANTHER" id="PTHR43214">
    <property type="entry name" value="TWO-COMPONENT RESPONSE REGULATOR"/>
    <property type="match status" value="1"/>
</dbReference>
<dbReference type="Pfam" id="PF00196">
    <property type="entry name" value="GerE"/>
    <property type="match status" value="1"/>
</dbReference>
<feature type="domain" description="HTH luxR-type" evidence="2">
    <location>
        <begin position="140"/>
        <end position="205"/>
    </location>
</feature>
<dbReference type="EMBL" id="CP042344">
    <property type="protein sequence ID" value="QEA14474.1"/>
    <property type="molecule type" value="Genomic_DNA"/>
</dbReference>
<dbReference type="PROSITE" id="PS50043">
    <property type="entry name" value="HTH_LUXR_2"/>
    <property type="match status" value="1"/>
</dbReference>
<keyword evidence="1" id="KW-0238">DNA-binding</keyword>
<dbReference type="Gene3D" id="3.40.50.2300">
    <property type="match status" value="1"/>
</dbReference>
<sequence length="206" mass="22865">MLTANAVLWRHWQTLRNDRWLPQHGATAADLQAWCTQAQRWALLDADLPGLPAWAERAHGTLFRQQHILVLSTRPSVEQGHHALAQGASGYAHALTPTKALNHILETIAHGGIWTGRALLERLLADVGERLPPVESPWHEAAWTAALTARERMVAERAALGRSNGDIAQELNITERTVRAHLSATFEKLQVSDRLQLALKVHGISR</sequence>
<dbReference type="CDD" id="cd06170">
    <property type="entry name" value="LuxR_C_like"/>
    <property type="match status" value="1"/>
</dbReference>
<dbReference type="KEGG" id="cof:FOZ74_05160"/>
<accession>A0A5B8S041</accession>
<evidence type="ECO:0000313" key="3">
    <source>
        <dbReference type="EMBL" id="QEA14474.1"/>
    </source>
</evidence>
<dbReference type="InterPro" id="IPR016032">
    <property type="entry name" value="Sig_transdc_resp-reg_C-effctor"/>
</dbReference>
<keyword evidence="4" id="KW-1185">Reference proteome</keyword>
<dbReference type="SUPFAM" id="SSF46894">
    <property type="entry name" value="C-terminal effector domain of the bipartite response regulators"/>
    <property type="match status" value="1"/>
</dbReference>
<reference evidence="3 4" key="1">
    <citation type="submission" date="2019-07" db="EMBL/GenBank/DDBJ databases">
        <title>Complete genome sequence of Comamonas sp. NLF 7-7 isolated from livestock.</title>
        <authorList>
            <person name="Kim D.H."/>
            <person name="Kim J.G."/>
        </authorList>
    </citation>
    <scope>NUCLEOTIDE SEQUENCE [LARGE SCALE GENOMIC DNA]</scope>
    <source>
        <strain evidence="3 4">NLF 7-7</strain>
    </source>
</reference>
<evidence type="ECO:0000259" key="2">
    <source>
        <dbReference type="PROSITE" id="PS50043"/>
    </source>
</evidence>
<evidence type="ECO:0000313" key="4">
    <source>
        <dbReference type="Proteomes" id="UP000321199"/>
    </source>
</evidence>
<dbReference type="Proteomes" id="UP000321199">
    <property type="component" value="Chromosome"/>
</dbReference>
<dbReference type="GO" id="GO:0003677">
    <property type="term" value="F:DNA binding"/>
    <property type="evidence" value="ECO:0007669"/>
    <property type="project" value="UniProtKB-KW"/>
</dbReference>
<dbReference type="OrthoDB" id="9794397at2"/>
<dbReference type="InterPro" id="IPR000792">
    <property type="entry name" value="Tscrpt_reg_LuxR_C"/>
</dbReference>
<protein>
    <submittedName>
        <fullName evidence="3">Response regulator transcription factor</fullName>
    </submittedName>
</protein>
<dbReference type="AlphaFoldDB" id="A0A5B8S041"/>
<dbReference type="PROSITE" id="PS00622">
    <property type="entry name" value="HTH_LUXR_1"/>
    <property type="match status" value="1"/>
</dbReference>
<dbReference type="InterPro" id="IPR039420">
    <property type="entry name" value="WalR-like"/>
</dbReference>
<name>A0A5B8S041_9BURK</name>
<dbReference type="SMART" id="SM00421">
    <property type="entry name" value="HTH_LUXR"/>
    <property type="match status" value="1"/>
</dbReference>
<evidence type="ECO:0000256" key="1">
    <source>
        <dbReference type="ARBA" id="ARBA00023125"/>
    </source>
</evidence>
<gene>
    <name evidence="3" type="ORF">FOZ74_05160</name>
</gene>
<proteinExistence type="predicted"/>
<organism evidence="3 4">
    <name type="scientific">Comamonas flocculans</name>
    <dbReference type="NCBI Taxonomy" id="2597701"/>
    <lineage>
        <taxon>Bacteria</taxon>
        <taxon>Pseudomonadati</taxon>
        <taxon>Pseudomonadota</taxon>
        <taxon>Betaproteobacteria</taxon>
        <taxon>Burkholderiales</taxon>
        <taxon>Comamonadaceae</taxon>
        <taxon>Comamonas</taxon>
    </lineage>
</organism>
<dbReference type="PANTHER" id="PTHR43214:SF43">
    <property type="entry name" value="TWO-COMPONENT RESPONSE REGULATOR"/>
    <property type="match status" value="1"/>
</dbReference>